<reference evidence="4" key="1">
    <citation type="submission" date="2015-09" db="EMBL/GenBank/DDBJ databases">
        <title>Draft Genome Sequences of Two Novel Amoeba-resistant Intranuclear Bacteria, Candidatus Berkiella cookevillensis and Candidatus Berkiella aquae.</title>
        <authorList>
            <person name="Mehari Y.T."/>
            <person name="Arivett B.A."/>
            <person name="Farone A.L."/>
            <person name="Gunderson J.H."/>
            <person name="Farone M.B."/>
        </authorList>
    </citation>
    <scope>NUCLEOTIDE SEQUENCE [LARGE SCALE GENOMIC DNA]</scope>
    <source>
        <strain evidence="4">HT99</strain>
    </source>
</reference>
<feature type="transmembrane region" description="Helical" evidence="2">
    <location>
        <begin position="71"/>
        <end position="92"/>
    </location>
</feature>
<dbReference type="Proteomes" id="UP000051497">
    <property type="component" value="Unassembled WGS sequence"/>
</dbReference>
<evidence type="ECO:0000256" key="1">
    <source>
        <dbReference type="SAM" id="Coils"/>
    </source>
</evidence>
<dbReference type="EMBL" id="LKAJ02000001">
    <property type="protein sequence ID" value="MCS5710076.1"/>
    <property type="molecule type" value="Genomic_DNA"/>
</dbReference>
<sequence length="194" mass="21805">MHSGPRKTKIKLIEEEIEKTKKIMENNIDKLLERGEKLNALQDKSQELKLQAQLFNQQALALKRAESFKNFTWSMVLFGAVVGAGFGLYGLATGYHLAVVPIAMAIGSGLAYALTWPISAIFKHYQKLSLATAETLKQPITSLVPKKHKILLEEIKGFQPHYLMQEFSAVRSKEPPPKAAIRLPKLLRNDVRVL</sequence>
<feature type="domain" description="V-SNARE coiled-coil homology" evidence="3">
    <location>
        <begin position="9"/>
        <end position="69"/>
    </location>
</feature>
<feature type="coiled-coil region" evidence="1">
    <location>
        <begin position="10"/>
        <end position="58"/>
    </location>
</feature>
<dbReference type="STRING" id="295108.HT99x_01890"/>
<keyword evidence="2" id="KW-0812">Transmembrane</keyword>
<name>A0A0Q9YU44_9GAMM</name>
<dbReference type="Gene3D" id="1.20.5.110">
    <property type="match status" value="1"/>
</dbReference>
<evidence type="ECO:0000259" key="3">
    <source>
        <dbReference type="PROSITE" id="PS50892"/>
    </source>
</evidence>
<dbReference type="CDD" id="cd15843">
    <property type="entry name" value="R-SNARE"/>
    <property type="match status" value="1"/>
</dbReference>
<evidence type="ECO:0000313" key="5">
    <source>
        <dbReference type="EMBL" id="MCS5710076.1"/>
    </source>
</evidence>
<evidence type="ECO:0000313" key="6">
    <source>
        <dbReference type="Proteomes" id="UP000051497"/>
    </source>
</evidence>
<dbReference type="PROSITE" id="PS50892">
    <property type="entry name" value="V_SNARE"/>
    <property type="match status" value="1"/>
</dbReference>
<reference evidence="5" key="3">
    <citation type="submission" date="2021-06" db="EMBL/GenBank/DDBJ databases">
        <title>Genomic Description and Analysis of Intracellular Bacteria, Candidatus Berkiella cookevillensis and Candidatus Berkiella aquae.</title>
        <authorList>
            <person name="Kidane D.T."/>
            <person name="Mehari Y.T."/>
            <person name="Rice F.C."/>
            <person name="Arivett B.A."/>
            <person name="Farone A.L."/>
            <person name="Berk S.G."/>
            <person name="Farone M.B."/>
        </authorList>
    </citation>
    <scope>NUCLEOTIDE SEQUENCE</scope>
    <source>
        <strain evidence="5">HT99</strain>
    </source>
</reference>
<proteinExistence type="predicted"/>
<dbReference type="GO" id="GO:0016192">
    <property type="term" value="P:vesicle-mediated transport"/>
    <property type="evidence" value="ECO:0007669"/>
    <property type="project" value="InterPro"/>
</dbReference>
<dbReference type="InterPro" id="IPR042855">
    <property type="entry name" value="V_SNARE_CC"/>
</dbReference>
<evidence type="ECO:0000313" key="4">
    <source>
        <dbReference type="EMBL" id="KRG20970.1"/>
    </source>
</evidence>
<gene>
    <name evidence="5" type="ORF">HT99x_001400</name>
    <name evidence="4" type="ORF">HT99x_01890</name>
</gene>
<dbReference type="RefSeq" id="WP_075066514.1">
    <property type="nucleotide sequence ID" value="NZ_LKAJ02000001.1"/>
</dbReference>
<dbReference type="SUPFAM" id="SSF58038">
    <property type="entry name" value="SNARE fusion complex"/>
    <property type="match status" value="1"/>
</dbReference>
<dbReference type="GO" id="GO:0016020">
    <property type="term" value="C:membrane"/>
    <property type="evidence" value="ECO:0007669"/>
    <property type="project" value="InterPro"/>
</dbReference>
<dbReference type="InterPro" id="IPR001388">
    <property type="entry name" value="Synaptobrevin-like"/>
</dbReference>
<dbReference type="Pfam" id="PF00957">
    <property type="entry name" value="Synaptobrevin"/>
    <property type="match status" value="1"/>
</dbReference>
<keyword evidence="1" id="KW-0175">Coiled coil</keyword>
<dbReference type="EMBL" id="LKAJ01000007">
    <property type="protein sequence ID" value="KRG20970.1"/>
    <property type="molecule type" value="Genomic_DNA"/>
</dbReference>
<evidence type="ECO:0000256" key="2">
    <source>
        <dbReference type="SAM" id="Phobius"/>
    </source>
</evidence>
<dbReference type="PRINTS" id="PR00219">
    <property type="entry name" value="SYNAPTOBREVN"/>
</dbReference>
<accession>A0A0Q9YU44</accession>
<reference evidence="5" key="2">
    <citation type="journal article" date="2016" name="Genome Announc.">
        <title>Draft Genome Sequences of Two Novel Amoeba-Resistant Intranuclear Bacteria, 'Candidatus Berkiella cookevillensis' and 'Candidatus Berkiella aquae'.</title>
        <authorList>
            <person name="Mehari Y.T."/>
            <person name="Arivett B.A."/>
            <person name="Farone A.L."/>
            <person name="Gunderson J.H."/>
            <person name="Farone M.B."/>
        </authorList>
    </citation>
    <scope>NUCLEOTIDE SEQUENCE</scope>
    <source>
        <strain evidence="5">HT99</strain>
    </source>
</reference>
<keyword evidence="2" id="KW-1133">Transmembrane helix</keyword>
<feature type="transmembrane region" description="Helical" evidence="2">
    <location>
        <begin position="98"/>
        <end position="122"/>
    </location>
</feature>
<dbReference type="PANTHER" id="PTHR45701">
    <property type="entry name" value="SYNAPTOBREVIN FAMILY MEMBER"/>
    <property type="match status" value="1"/>
</dbReference>
<comment type="caution">
    <text evidence="4">The sequence shown here is derived from an EMBL/GenBank/DDBJ whole genome shotgun (WGS) entry which is preliminary data.</text>
</comment>
<keyword evidence="6" id="KW-1185">Reference proteome</keyword>
<protein>
    <submittedName>
        <fullName evidence="4">Synaptobrevin</fullName>
    </submittedName>
</protein>
<dbReference type="InterPro" id="IPR016444">
    <property type="entry name" value="Synaptobrevin/VAMP"/>
</dbReference>
<organism evidence="4">
    <name type="scientific">Candidatus Berkiella aquae</name>
    <dbReference type="NCBI Taxonomy" id="295108"/>
    <lineage>
        <taxon>Bacteria</taxon>
        <taxon>Pseudomonadati</taxon>
        <taxon>Pseudomonadota</taxon>
        <taxon>Gammaproteobacteria</taxon>
        <taxon>Candidatus Berkiellales</taxon>
        <taxon>Candidatus Berkiellaceae</taxon>
        <taxon>Candidatus Berkiella</taxon>
    </lineage>
</organism>
<keyword evidence="2" id="KW-0472">Membrane</keyword>
<dbReference type="AlphaFoldDB" id="A0A0Q9YU44"/>